<dbReference type="PANTHER" id="PTHR39472">
    <property type="entry name" value="EXPRESSED PROTEIN"/>
    <property type="match status" value="1"/>
</dbReference>
<reference evidence="3" key="1">
    <citation type="submission" date="2024-06" db="EMBL/GenBank/DDBJ databases">
        <title>Multi-omics analyses provide insights into the biosynthesis of the anticancer antibiotic pleurotin in Hohenbuehelia grisea.</title>
        <authorList>
            <person name="Weaver J.A."/>
            <person name="Alberti F."/>
        </authorList>
    </citation>
    <scope>NUCLEOTIDE SEQUENCE [LARGE SCALE GENOMIC DNA]</scope>
    <source>
        <strain evidence="3">T-177</strain>
    </source>
</reference>
<proteinExistence type="predicted"/>
<protein>
    <submittedName>
        <fullName evidence="2">Uncharacterized protein</fullName>
    </submittedName>
</protein>
<dbReference type="EMBL" id="JASNQZ010000001">
    <property type="protein sequence ID" value="KAL0960999.1"/>
    <property type="molecule type" value="Genomic_DNA"/>
</dbReference>
<dbReference type="PANTHER" id="PTHR39472:SF1">
    <property type="entry name" value="EXPRESSED PROTEIN"/>
    <property type="match status" value="1"/>
</dbReference>
<organism evidence="2 3">
    <name type="scientific">Hohenbuehelia grisea</name>
    <dbReference type="NCBI Taxonomy" id="104357"/>
    <lineage>
        <taxon>Eukaryota</taxon>
        <taxon>Fungi</taxon>
        <taxon>Dikarya</taxon>
        <taxon>Basidiomycota</taxon>
        <taxon>Agaricomycotina</taxon>
        <taxon>Agaricomycetes</taxon>
        <taxon>Agaricomycetidae</taxon>
        <taxon>Agaricales</taxon>
        <taxon>Pleurotineae</taxon>
        <taxon>Pleurotaceae</taxon>
        <taxon>Hohenbuehelia</taxon>
    </lineage>
</organism>
<accession>A0ABR3JZF3</accession>
<keyword evidence="3" id="KW-1185">Reference proteome</keyword>
<evidence type="ECO:0000313" key="2">
    <source>
        <dbReference type="EMBL" id="KAL0960999.1"/>
    </source>
</evidence>
<evidence type="ECO:0000313" key="3">
    <source>
        <dbReference type="Proteomes" id="UP001556367"/>
    </source>
</evidence>
<feature type="region of interest" description="Disordered" evidence="1">
    <location>
        <begin position="265"/>
        <end position="334"/>
    </location>
</feature>
<evidence type="ECO:0000256" key="1">
    <source>
        <dbReference type="SAM" id="MobiDB-lite"/>
    </source>
</evidence>
<sequence length="334" mass="37074">MIISEHQDQDLMQLWALIGELSEQLNQNRSLAVSLYAQANNVKSQSVHAQNGFVLRRFNMDKSQDAYDSELERMNIAISSENLGLQHDNKQLNALIKEFETTLETLMTNFRNKAQGVQERELSLIREYETKLLALEEDNVTQDLATTTAMSESLARLSHVLRQVLRLQGGEEPEPNPTGPTDTSAVSGPVPGPSTQPDPSTSAPGTENMEYFDEDREPWTSISAAGAGHALEREIELSRLEKENEELRRMLGLVPAYPLRRSLQLQHSDGDGSGSRGQTFEPPPRPMRVPNYVPLPSTQQQPPPQQQPQQQRLGGAPGTVGPYGAFKRTRPGGV</sequence>
<dbReference type="Proteomes" id="UP001556367">
    <property type="component" value="Unassembled WGS sequence"/>
</dbReference>
<gene>
    <name evidence="2" type="ORF">HGRIS_005992</name>
</gene>
<name>A0ABR3JZF3_9AGAR</name>
<feature type="region of interest" description="Disordered" evidence="1">
    <location>
        <begin position="169"/>
        <end position="209"/>
    </location>
</feature>
<comment type="caution">
    <text evidence="2">The sequence shown here is derived from an EMBL/GenBank/DDBJ whole genome shotgun (WGS) entry which is preliminary data.</text>
</comment>